<evidence type="ECO:0000313" key="3">
    <source>
        <dbReference type="Proteomes" id="UP000678237"/>
    </source>
</evidence>
<organism evidence="2 3">
    <name type="scientific">Candidatus Iainarchaeum sp</name>
    <dbReference type="NCBI Taxonomy" id="3101447"/>
    <lineage>
        <taxon>Archaea</taxon>
        <taxon>Candidatus Iainarchaeota</taxon>
        <taxon>Candidatus Iainarchaeia</taxon>
        <taxon>Candidatus Iainarchaeales</taxon>
        <taxon>Candidatus Iainarchaeaceae</taxon>
        <taxon>Candidatus Iainarchaeum</taxon>
    </lineage>
</organism>
<gene>
    <name evidence="2" type="ORF">J4203_00680</name>
</gene>
<proteinExistence type="predicted"/>
<dbReference type="AlphaFoldDB" id="A0A8T4L664"/>
<protein>
    <submittedName>
        <fullName evidence="2">Uncharacterized protein</fullName>
    </submittedName>
</protein>
<keyword evidence="1" id="KW-0472">Membrane</keyword>
<feature type="transmembrane region" description="Helical" evidence="1">
    <location>
        <begin position="79"/>
        <end position="104"/>
    </location>
</feature>
<feature type="transmembrane region" description="Helical" evidence="1">
    <location>
        <begin position="55"/>
        <end position="73"/>
    </location>
</feature>
<accession>A0A8T4L664</accession>
<sequence length="109" mass="11221">MEMSKMGQYLFLLGILVALVNGFMPNAIPQVGLILVVIGLVVGFLNVTAHETHNFLLATVALLAANTAGTQAIPMIGMYLAGILGGIATMAAPAALVVAVKALWGMAKD</sequence>
<comment type="caution">
    <text evidence="2">The sequence shown here is derived from an EMBL/GenBank/DDBJ whole genome shotgun (WGS) entry which is preliminary data.</text>
</comment>
<reference evidence="2" key="1">
    <citation type="submission" date="2021-03" db="EMBL/GenBank/DDBJ databases">
        <authorList>
            <person name="Jaffe A."/>
        </authorList>
    </citation>
    <scope>NUCLEOTIDE SEQUENCE</scope>
    <source>
        <strain evidence="2">RIFCSPLOWO2_01_FULL_58_19</strain>
    </source>
</reference>
<evidence type="ECO:0000313" key="2">
    <source>
        <dbReference type="EMBL" id="MBS3062361.1"/>
    </source>
</evidence>
<dbReference type="EMBL" id="JAGVWE010000002">
    <property type="protein sequence ID" value="MBS3062361.1"/>
    <property type="molecule type" value="Genomic_DNA"/>
</dbReference>
<keyword evidence="1" id="KW-0812">Transmembrane</keyword>
<feature type="transmembrane region" description="Helical" evidence="1">
    <location>
        <begin position="32"/>
        <end position="48"/>
    </location>
</feature>
<keyword evidence="1" id="KW-1133">Transmembrane helix</keyword>
<name>A0A8T4L664_9ARCH</name>
<evidence type="ECO:0000256" key="1">
    <source>
        <dbReference type="SAM" id="Phobius"/>
    </source>
</evidence>
<dbReference type="Proteomes" id="UP000678237">
    <property type="component" value="Unassembled WGS sequence"/>
</dbReference>
<reference evidence="2" key="2">
    <citation type="submission" date="2021-05" db="EMBL/GenBank/DDBJ databases">
        <title>Protein family content uncovers lineage relationships and bacterial pathway maintenance mechanisms in DPANN archaea.</title>
        <authorList>
            <person name="Castelle C.J."/>
            <person name="Meheust R."/>
            <person name="Jaffe A.L."/>
            <person name="Seitz K."/>
            <person name="Gong X."/>
            <person name="Baker B.J."/>
            <person name="Banfield J.F."/>
        </authorList>
    </citation>
    <scope>NUCLEOTIDE SEQUENCE</scope>
    <source>
        <strain evidence="2">RIFCSPLOWO2_01_FULL_58_19</strain>
    </source>
</reference>